<evidence type="ECO:0000259" key="1">
    <source>
        <dbReference type="PROSITE" id="PS00028"/>
    </source>
</evidence>
<feature type="domain" description="C2H2-type" evidence="1">
    <location>
        <begin position="319"/>
        <end position="342"/>
    </location>
</feature>
<dbReference type="InterPro" id="IPR013087">
    <property type="entry name" value="Znf_C2H2_type"/>
</dbReference>
<evidence type="ECO:0000313" key="3">
    <source>
        <dbReference type="Proteomes" id="UP000800035"/>
    </source>
</evidence>
<proteinExistence type="predicted"/>
<dbReference type="OrthoDB" id="5397557at2759"/>
<accession>A0A6A5U9T4</accession>
<name>A0A6A5U9T4_9PLEO</name>
<reference evidence="2" key="1">
    <citation type="journal article" date="2020" name="Stud. Mycol.">
        <title>101 Dothideomycetes genomes: a test case for predicting lifestyles and emergence of pathogens.</title>
        <authorList>
            <person name="Haridas S."/>
            <person name="Albert R."/>
            <person name="Binder M."/>
            <person name="Bloem J."/>
            <person name="Labutti K."/>
            <person name="Salamov A."/>
            <person name="Andreopoulos B."/>
            <person name="Baker S."/>
            <person name="Barry K."/>
            <person name="Bills G."/>
            <person name="Bluhm B."/>
            <person name="Cannon C."/>
            <person name="Castanera R."/>
            <person name="Culley D."/>
            <person name="Daum C."/>
            <person name="Ezra D."/>
            <person name="Gonzalez J."/>
            <person name="Henrissat B."/>
            <person name="Kuo A."/>
            <person name="Liang C."/>
            <person name="Lipzen A."/>
            <person name="Lutzoni F."/>
            <person name="Magnuson J."/>
            <person name="Mondo S."/>
            <person name="Nolan M."/>
            <person name="Ohm R."/>
            <person name="Pangilinan J."/>
            <person name="Park H.-J."/>
            <person name="Ramirez L."/>
            <person name="Alfaro M."/>
            <person name="Sun H."/>
            <person name="Tritt A."/>
            <person name="Yoshinaga Y."/>
            <person name="Zwiers L.-H."/>
            <person name="Turgeon B."/>
            <person name="Goodwin S."/>
            <person name="Spatafora J."/>
            <person name="Crous P."/>
            <person name="Grigoriev I."/>
        </authorList>
    </citation>
    <scope>NUCLEOTIDE SEQUENCE</scope>
    <source>
        <strain evidence="2">CBS 675.92</strain>
    </source>
</reference>
<dbReference type="Proteomes" id="UP000800035">
    <property type="component" value="Unassembled WGS sequence"/>
</dbReference>
<dbReference type="AlphaFoldDB" id="A0A6A5U9T4"/>
<organism evidence="2 3">
    <name type="scientific">Byssothecium circinans</name>
    <dbReference type="NCBI Taxonomy" id="147558"/>
    <lineage>
        <taxon>Eukaryota</taxon>
        <taxon>Fungi</taxon>
        <taxon>Dikarya</taxon>
        <taxon>Ascomycota</taxon>
        <taxon>Pezizomycotina</taxon>
        <taxon>Dothideomycetes</taxon>
        <taxon>Pleosporomycetidae</taxon>
        <taxon>Pleosporales</taxon>
        <taxon>Massarineae</taxon>
        <taxon>Massarinaceae</taxon>
        <taxon>Byssothecium</taxon>
    </lineage>
</organism>
<sequence length="439" mass="50409">MWVQGICNLQATLSKLPWTKPLNWSLQMTPDGEERIPFHSYVQSNTVQPHSSSQTSSFPDFNQLPVELQLRILAFCSAPTLYQIMRTPMLRTEAAKLFWADPNTYYLIEAHWLFGGGHSGYTCYDLSFMAYAQNVEIEYDVSSDDKIGPITDDVLELDYEKAREFWKTFQTRFPRAKRVVVNQNWESLSIRQHDDEPVACCLKVLIETCPVEINVLAFVLVEVSSGGCKRTALPVANNWHRVLYQLAEDGGWVKVTASGFERKTILMPPKKFHGPVGEFEGLKYECGRIQLQEMGLGALAIEALDRHYFDKEDPEPFHCPVSGCDVYFEKAGQWTQHAAEAHSTDLIVKSRFDILPNALQPIFEERKNNLEQEGKAAKWKSGKIYKDWNEEGGEKRRELERGWIYQLENDEAWDTGGKGTESKLWKWFTTVMDPTWVGQ</sequence>
<gene>
    <name evidence="2" type="ORF">CC80DRAFT_590831</name>
</gene>
<dbReference type="PROSITE" id="PS00028">
    <property type="entry name" value="ZINC_FINGER_C2H2_1"/>
    <property type="match status" value="1"/>
</dbReference>
<dbReference type="EMBL" id="ML976984">
    <property type="protein sequence ID" value="KAF1959626.1"/>
    <property type="molecule type" value="Genomic_DNA"/>
</dbReference>
<protein>
    <recommendedName>
        <fullName evidence="1">C2H2-type domain-containing protein</fullName>
    </recommendedName>
</protein>
<evidence type="ECO:0000313" key="2">
    <source>
        <dbReference type="EMBL" id="KAF1959626.1"/>
    </source>
</evidence>
<keyword evidence="3" id="KW-1185">Reference proteome</keyword>